<evidence type="ECO:0000313" key="1">
    <source>
        <dbReference type="EMBL" id="JAA82671.1"/>
    </source>
</evidence>
<reference evidence="1" key="2">
    <citation type="submission" date="2013-05" db="EMBL/GenBank/DDBJ databases">
        <authorList>
            <person name="Carter J.-M."/>
            <person name="Baker S.C."/>
            <person name="Pink R."/>
            <person name="Carter D.R.F."/>
            <person name="Collins A."/>
            <person name="Tomlin J."/>
            <person name="Gibbs M."/>
            <person name="Breuker C.J."/>
        </authorList>
    </citation>
    <scope>NUCLEOTIDE SEQUENCE</scope>
    <source>
        <tissue evidence="1">Ovary</tissue>
    </source>
</reference>
<protein>
    <submittedName>
        <fullName evidence="1">Uncharacterized protein</fullName>
    </submittedName>
</protein>
<proteinExistence type="predicted"/>
<sequence length="69" mass="8000">TFNLVKKFTEKSKLISNCQKVTQSSCVHINQDILISREMSQNVFHFMSSSCSCLQCNVTYLQGRQRFYA</sequence>
<reference evidence="1" key="1">
    <citation type="journal article" date="2013" name="BMC Genomics">
        <title>Unscrambling butterfly oogenesis.</title>
        <authorList>
            <person name="Carter J.M."/>
            <person name="Baker S.C."/>
            <person name="Pink R."/>
            <person name="Carter D.R."/>
            <person name="Collins A."/>
            <person name="Tomlin J."/>
            <person name="Gibbs M."/>
            <person name="Breuker C.J."/>
        </authorList>
    </citation>
    <scope>NUCLEOTIDE SEQUENCE</scope>
    <source>
        <tissue evidence="1">Ovary</tissue>
    </source>
</reference>
<feature type="non-terminal residue" evidence="1">
    <location>
        <position position="1"/>
    </location>
</feature>
<dbReference type="EMBL" id="GAIX01009889">
    <property type="protein sequence ID" value="JAA82671.1"/>
    <property type="molecule type" value="Transcribed_RNA"/>
</dbReference>
<dbReference type="AlphaFoldDB" id="S4NV75"/>
<organism evidence="1">
    <name type="scientific">Pararge aegeria</name>
    <name type="common">speckled wood butterfly</name>
    <dbReference type="NCBI Taxonomy" id="116150"/>
    <lineage>
        <taxon>Eukaryota</taxon>
        <taxon>Metazoa</taxon>
        <taxon>Ecdysozoa</taxon>
        <taxon>Arthropoda</taxon>
        <taxon>Hexapoda</taxon>
        <taxon>Insecta</taxon>
        <taxon>Pterygota</taxon>
        <taxon>Neoptera</taxon>
        <taxon>Endopterygota</taxon>
        <taxon>Lepidoptera</taxon>
        <taxon>Glossata</taxon>
        <taxon>Ditrysia</taxon>
        <taxon>Papilionoidea</taxon>
        <taxon>Nymphalidae</taxon>
        <taxon>Satyrinae</taxon>
        <taxon>Satyrini</taxon>
        <taxon>Parargina</taxon>
        <taxon>Pararge</taxon>
    </lineage>
</organism>
<feature type="non-terminal residue" evidence="1">
    <location>
        <position position="69"/>
    </location>
</feature>
<name>S4NV75_9NEOP</name>
<accession>S4NV75</accession>